<feature type="domain" description="WWE" evidence="2">
    <location>
        <begin position="1"/>
        <end position="65"/>
    </location>
</feature>
<organism evidence="3 6">
    <name type="scientific">Adineta steineri</name>
    <dbReference type="NCBI Taxonomy" id="433720"/>
    <lineage>
        <taxon>Eukaryota</taxon>
        <taxon>Metazoa</taxon>
        <taxon>Spiralia</taxon>
        <taxon>Gnathifera</taxon>
        <taxon>Rotifera</taxon>
        <taxon>Eurotatoria</taxon>
        <taxon>Bdelloidea</taxon>
        <taxon>Adinetida</taxon>
        <taxon>Adinetidae</taxon>
        <taxon>Adineta</taxon>
    </lineage>
</organism>
<dbReference type="InterPro" id="IPR004170">
    <property type="entry name" value="WWE_dom"/>
</dbReference>
<dbReference type="AlphaFoldDB" id="A0A815JWK6"/>
<evidence type="ECO:0000313" key="5">
    <source>
        <dbReference type="Proteomes" id="UP000663832"/>
    </source>
</evidence>
<dbReference type="InterPro" id="IPR037197">
    <property type="entry name" value="WWE_dom_sf"/>
</dbReference>
<name>A0A815JWK6_9BILA</name>
<dbReference type="PROSITE" id="PS50918">
    <property type="entry name" value="WWE"/>
    <property type="match status" value="1"/>
</dbReference>
<dbReference type="EMBL" id="CAJNOI010001152">
    <property type="protein sequence ID" value="CAF1387742.1"/>
    <property type="molecule type" value="Genomic_DNA"/>
</dbReference>
<evidence type="ECO:0000313" key="6">
    <source>
        <dbReference type="Proteomes" id="UP000663877"/>
    </source>
</evidence>
<accession>A0A815JWK6</accession>
<evidence type="ECO:0000256" key="1">
    <source>
        <dbReference type="SAM" id="MobiDB-lite"/>
    </source>
</evidence>
<keyword evidence="5" id="KW-1185">Reference proteome</keyword>
<dbReference type="Proteomes" id="UP000663832">
    <property type="component" value="Unassembled WGS sequence"/>
</dbReference>
<dbReference type="EMBL" id="CAJNOM010000500">
    <property type="protein sequence ID" value="CAF1471878.1"/>
    <property type="molecule type" value="Genomic_DNA"/>
</dbReference>
<protein>
    <recommendedName>
        <fullName evidence="2">WWE domain-containing protein</fullName>
    </recommendedName>
</protein>
<evidence type="ECO:0000313" key="3">
    <source>
        <dbReference type="EMBL" id="CAF1387742.1"/>
    </source>
</evidence>
<proteinExistence type="predicted"/>
<reference evidence="3" key="1">
    <citation type="submission" date="2021-02" db="EMBL/GenBank/DDBJ databases">
        <authorList>
            <person name="Nowell W R."/>
        </authorList>
    </citation>
    <scope>NUCLEOTIDE SEQUENCE</scope>
</reference>
<dbReference type="Proteomes" id="UP000663877">
    <property type="component" value="Unassembled WGS sequence"/>
</dbReference>
<feature type="compositionally biased region" description="Basic and acidic residues" evidence="1">
    <location>
        <begin position="53"/>
        <end position="69"/>
    </location>
</feature>
<dbReference type="SUPFAM" id="SSF117839">
    <property type="entry name" value="WWE domain"/>
    <property type="match status" value="1"/>
</dbReference>
<comment type="caution">
    <text evidence="3">The sequence shown here is derived from an EMBL/GenBank/DDBJ whole genome shotgun (WGS) entry which is preliminary data.</text>
</comment>
<evidence type="ECO:0000313" key="4">
    <source>
        <dbReference type="EMBL" id="CAF1471878.1"/>
    </source>
</evidence>
<dbReference type="Pfam" id="PF02825">
    <property type="entry name" value="WWE"/>
    <property type="match status" value="1"/>
</dbReference>
<gene>
    <name evidence="3" type="ORF">BJG266_LOCUS36936</name>
    <name evidence="4" type="ORF">QVE165_LOCUS41648</name>
</gene>
<dbReference type="OrthoDB" id="10003790at2759"/>
<sequence>MWQWRKSSRDIWQSYSDIENAIIEDAYHQNDKQVELDNNITIDLKKNIQFDSNKKKDNKSMEIRRHNNEEASSSSFITDRKRRSERFCLPPKMISKS</sequence>
<evidence type="ECO:0000259" key="2">
    <source>
        <dbReference type="PROSITE" id="PS50918"/>
    </source>
</evidence>
<feature type="region of interest" description="Disordered" evidence="1">
    <location>
        <begin position="53"/>
        <end position="97"/>
    </location>
</feature>
<dbReference type="Gene3D" id="3.30.720.50">
    <property type="match status" value="1"/>
</dbReference>